<feature type="compositionally biased region" description="Low complexity" evidence="1">
    <location>
        <begin position="123"/>
        <end position="134"/>
    </location>
</feature>
<feature type="region of interest" description="Disordered" evidence="1">
    <location>
        <begin position="105"/>
        <end position="134"/>
    </location>
</feature>
<evidence type="ECO:0000313" key="3">
    <source>
        <dbReference type="EMBL" id="KGM13840.1"/>
    </source>
</evidence>
<gene>
    <name evidence="3" type="ORF">N869_09075</name>
</gene>
<evidence type="ECO:0008006" key="5">
    <source>
        <dbReference type="Google" id="ProtNLM"/>
    </source>
</evidence>
<accession>A0A0A0C0Z7</accession>
<feature type="chain" id="PRO_5038769860" description="Lipoprotein" evidence="2">
    <location>
        <begin position="21"/>
        <end position="571"/>
    </location>
</feature>
<feature type="region of interest" description="Disordered" evidence="1">
    <location>
        <begin position="195"/>
        <end position="224"/>
    </location>
</feature>
<dbReference type="AlphaFoldDB" id="A0A0A0C0Z7"/>
<evidence type="ECO:0000313" key="4">
    <source>
        <dbReference type="Proteomes" id="UP000054314"/>
    </source>
</evidence>
<dbReference type="RefSeq" id="WP_035058139.1">
    <property type="nucleotide sequence ID" value="NZ_AXCZ01000022.1"/>
</dbReference>
<comment type="caution">
    <text evidence="3">The sequence shown here is derived from an EMBL/GenBank/DDBJ whole genome shotgun (WGS) entry which is preliminary data.</text>
</comment>
<protein>
    <recommendedName>
        <fullName evidence="5">Lipoprotein</fullName>
    </recommendedName>
</protein>
<proteinExistence type="predicted"/>
<evidence type="ECO:0000256" key="2">
    <source>
        <dbReference type="SAM" id="SignalP"/>
    </source>
</evidence>
<organism evidence="3 4">
    <name type="scientific">Cellulomonas bogoriensis 69B4 = DSM 16987</name>
    <dbReference type="NCBI Taxonomy" id="1386082"/>
    <lineage>
        <taxon>Bacteria</taxon>
        <taxon>Bacillati</taxon>
        <taxon>Actinomycetota</taxon>
        <taxon>Actinomycetes</taxon>
        <taxon>Micrococcales</taxon>
        <taxon>Cellulomonadaceae</taxon>
        <taxon>Cellulomonas</taxon>
    </lineage>
</organism>
<sequence>MSTRAAALTITALLALSACTAPEPAPDPTAEPAPDPVRVAQTSLPEQDVTVLEQPDAVGRALAATRTFYDAAPVVVLAAEEDVDAQLAGASVAVRLGMPLLLVPDGSAGTRDGTEEDTEDEGAAGADEGATGPAEVAEELSRLETVTVVTVGEVDVPGGTDVTTVPHEQVGDLLDGAETVEVEPGREVRHVAELDRDEPRLLQHEDDEGTGEAEQTTAHELPATEPAAPLTEAMLLTTGDTADLAAVATARAAGVPVVRSTQPDPRATSRTVEALADAEVGPVVALGHRWGAPEDLGWKIDTARTGVQLPGGGQTLFPGKRMIALYGTPHYPALGLLGEQDVEESIDRARRLAAEYEPLTDDVVVPAFEIIVTVASRDAGADEQYSNRLPVDTFVPWVEAARDAGVYVVIDLQPGRTDFLTQARLYEELLLYPNVGLALDPEWRLEPDQVHLRQIGSVEADEVNEVVDYLADLTRENALPQKLLILHQFRLSMIQDRDDVDTSREEIAVMIHADGQGSQPAKQDTWRALRASAPEGIWWGWKNFIDEDTPMLTPEQTFRDVEPVPHFVSYQ</sequence>
<keyword evidence="2" id="KW-0732">Signal</keyword>
<dbReference type="EMBL" id="AXCZ01000022">
    <property type="protein sequence ID" value="KGM13840.1"/>
    <property type="molecule type" value="Genomic_DNA"/>
</dbReference>
<dbReference type="PROSITE" id="PS51257">
    <property type="entry name" value="PROKAR_LIPOPROTEIN"/>
    <property type="match status" value="1"/>
</dbReference>
<dbReference type="Proteomes" id="UP000054314">
    <property type="component" value="Unassembled WGS sequence"/>
</dbReference>
<dbReference type="OrthoDB" id="9812120at2"/>
<feature type="signal peptide" evidence="2">
    <location>
        <begin position="1"/>
        <end position="20"/>
    </location>
</feature>
<name>A0A0A0C0Z7_9CELL</name>
<evidence type="ECO:0000256" key="1">
    <source>
        <dbReference type="SAM" id="MobiDB-lite"/>
    </source>
</evidence>
<feature type="compositionally biased region" description="Basic and acidic residues" evidence="1">
    <location>
        <begin position="195"/>
        <end position="204"/>
    </location>
</feature>
<reference evidence="3 4" key="1">
    <citation type="submission" date="2013-08" db="EMBL/GenBank/DDBJ databases">
        <title>Genome sequencing of Cellulomonas bogoriensis 69B4.</title>
        <authorList>
            <person name="Chen F."/>
            <person name="Li Y."/>
            <person name="Wang G."/>
        </authorList>
    </citation>
    <scope>NUCLEOTIDE SEQUENCE [LARGE SCALE GENOMIC DNA]</scope>
    <source>
        <strain evidence="3 4">69B4</strain>
    </source>
</reference>
<keyword evidence="4" id="KW-1185">Reference proteome</keyword>